<dbReference type="PANTHER" id="PTHR43391">
    <property type="entry name" value="RETINOL DEHYDROGENASE-RELATED"/>
    <property type="match status" value="1"/>
</dbReference>
<evidence type="ECO:0000256" key="3">
    <source>
        <dbReference type="ARBA" id="ARBA00023002"/>
    </source>
</evidence>
<dbReference type="PRINTS" id="PR00080">
    <property type="entry name" value="SDRFAMILY"/>
</dbReference>
<dbReference type="Pfam" id="PF00106">
    <property type="entry name" value="adh_short"/>
    <property type="match status" value="1"/>
</dbReference>
<feature type="region of interest" description="Disordered" evidence="5">
    <location>
        <begin position="198"/>
        <end position="239"/>
    </location>
</feature>
<dbReference type="FunFam" id="3.40.50.720:FF:000084">
    <property type="entry name" value="Short-chain dehydrogenase reductase"/>
    <property type="match status" value="1"/>
</dbReference>
<evidence type="ECO:0000256" key="2">
    <source>
        <dbReference type="ARBA" id="ARBA00022857"/>
    </source>
</evidence>
<comment type="similarity">
    <text evidence="1 4">Belongs to the short-chain dehydrogenases/reductases (SDR) family.</text>
</comment>
<dbReference type="RefSeq" id="WP_041746519.1">
    <property type="nucleotide sequence ID" value="NZ_CADILN010000001.1"/>
</dbReference>
<evidence type="ECO:0000256" key="1">
    <source>
        <dbReference type="ARBA" id="ARBA00006484"/>
    </source>
</evidence>
<dbReference type="SUPFAM" id="SSF51735">
    <property type="entry name" value="NAD(P)-binding Rossmann-fold domains"/>
    <property type="match status" value="1"/>
</dbReference>
<keyword evidence="2" id="KW-0521">NADP</keyword>
<dbReference type="Proteomes" id="UP000494102">
    <property type="component" value="Unassembled WGS sequence"/>
</dbReference>
<dbReference type="AlphaFoldDB" id="A0A6J5K0V1"/>
<dbReference type="GeneID" id="27799686"/>
<dbReference type="GO" id="GO:0018498">
    <property type="term" value="F:2,3-dihydroxy-2,3-dihydro-phenylpropionate dehydrogenase activity"/>
    <property type="evidence" value="ECO:0007669"/>
    <property type="project" value="UniProtKB-EC"/>
</dbReference>
<gene>
    <name evidence="6" type="primary">hcaB_2</name>
    <name evidence="6" type="ORF">LMG9964_00969</name>
</gene>
<proteinExistence type="inferred from homology"/>
<dbReference type="CDD" id="cd05233">
    <property type="entry name" value="SDR_c"/>
    <property type="match status" value="1"/>
</dbReference>
<dbReference type="InterPro" id="IPR002347">
    <property type="entry name" value="SDR_fam"/>
</dbReference>
<dbReference type="EC" id="1.3.1.87" evidence="6"/>
<dbReference type="PRINTS" id="PR00081">
    <property type="entry name" value="GDHRDH"/>
</dbReference>
<protein>
    <submittedName>
        <fullName evidence="6">3-phenylpropionate-dihydrodiol/cinnamic acid-dihydrodiol dehydrogenase</fullName>
        <ecNumber evidence="6">1.3.1.87</ecNumber>
    </submittedName>
</protein>
<dbReference type="InterPro" id="IPR036291">
    <property type="entry name" value="NAD(P)-bd_dom_sf"/>
</dbReference>
<evidence type="ECO:0000313" key="6">
    <source>
        <dbReference type="EMBL" id="CAB4047337.1"/>
    </source>
</evidence>
<dbReference type="EMBL" id="CADILN010000001">
    <property type="protein sequence ID" value="CAB4047337.1"/>
    <property type="molecule type" value="Genomic_DNA"/>
</dbReference>
<evidence type="ECO:0000256" key="4">
    <source>
        <dbReference type="RuleBase" id="RU000363"/>
    </source>
</evidence>
<organism evidence="6 7">
    <name type="scientific">Paraburkholderia phenoliruptrix</name>
    <dbReference type="NCBI Taxonomy" id="252970"/>
    <lineage>
        <taxon>Bacteria</taxon>
        <taxon>Pseudomonadati</taxon>
        <taxon>Pseudomonadota</taxon>
        <taxon>Betaproteobacteria</taxon>
        <taxon>Burkholderiales</taxon>
        <taxon>Burkholderiaceae</taxon>
        <taxon>Paraburkholderia</taxon>
    </lineage>
</organism>
<reference evidence="6 7" key="1">
    <citation type="submission" date="2020-04" db="EMBL/GenBank/DDBJ databases">
        <authorList>
            <person name="De Canck E."/>
        </authorList>
    </citation>
    <scope>NUCLEOTIDE SEQUENCE [LARGE SCALE GENOMIC DNA]</scope>
    <source>
        <strain evidence="6 7">LMG 9964</strain>
    </source>
</reference>
<sequence>MVQVHTSMREVAGKVAFITGGSSGIGLGIARAFINAGMKVAFSYRTRAHLDRAMGFFRGKEQRVHAINVDVTDRPGMARAAEETVRRFGKVHVLVNNAAVGMITGLVDATFDDWDWVTGVNIDGVFNGIRAFLPLIRAHGEGGHVVSTSSMGGLVVAKGTVYSTTKFAVVGMMEGLRAELYDTNIGVSVYCPGGVNSNIRHSDRNRPERQSASGFTPASEEPAFPDGLRERYPDPGGDGRCMDPLEAGEWVLHGIRNNLMYILSHPEFEPTVRDRAEALLASFTSGGRAVPQARLDDEREILRPKMYVIERERALRSGSCSD</sequence>
<accession>A0A6J5K0V1</accession>
<dbReference type="InterPro" id="IPR020904">
    <property type="entry name" value="Sc_DH/Rdtase_CS"/>
</dbReference>
<evidence type="ECO:0000313" key="7">
    <source>
        <dbReference type="Proteomes" id="UP000494102"/>
    </source>
</evidence>
<dbReference type="PANTHER" id="PTHR43391:SF14">
    <property type="entry name" value="DEHYDROGENASE_REDUCTASE SDR FAMILY PROTEIN 7-LIKE"/>
    <property type="match status" value="1"/>
</dbReference>
<dbReference type="PROSITE" id="PS00061">
    <property type="entry name" value="ADH_SHORT"/>
    <property type="match status" value="1"/>
</dbReference>
<feature type="compositionally biased region" description="Basic and acidic residues" evidence="5">
    <location>
        <begin position="200"/>
        <end position="209"/>
    </location>
</feature>
<keyword evidence="3 6" id="KW-0560">Oxidoreductase</keyword>
<evidence type="ECO:0000256" key="5">
    <source>
        <dbReference type="SAM" id="MobiDB-lite"/>
    </source>
</evidence>
<dbReference type="Gene3D" id="3.40.50.720">
    <property type="entry name" value="NAD(P)-binding Rossmann-like Domain"/>
    <property type="match status" value="1"/>
</dbReference>
<name>A0A6J5K0V1_9BURK</name>